<dbReference type="PROSITE" id="PS50262">
    <property type="entry name" value="G_PROTEIN_RECEP_F1_2"/>
    <property type="match status" value="1"/>
</dbReference>
<evidence type="ECO:0000256" key="2">
    <source>
        <dbReference type="ARBA" id="ARBA00022692"/>
    </source>
</evidence>
<dbReference type="PANTHER" id="PTHR45695:SF9">
    <property type="entry name" value="LEUCOKININ RECEPTOR"/>
    <property type="match status" value="1"/>
</dbReference>
<evidence type="ECO:0000256" key="7">
    <source>
        <dbReference type="ARBA" id="ARBA00023224"/>
    </source>
</evidence>
<keyword evidence="4" id="KW-0297">G-protein coupled receptor</keyword>
<organism evidence="11 12">
    <name type="scientific">Rotaria sordida</name>
    <dbReference type="NCBI Taxonomy" id="392033"/>
    <lineage>
        <taxon>Eukaryota</taxon>
        <taxon>Metazoa</taxon>
        <taxon>Spiralia</taxon>
        <taxon>Gnathifera</taxon>
        <taxon>Rotifera</taxon>
        <taxon>Eurotatoria</taxon>
        <taxon>Bdelloidea</taxon>
        <taxon>Philodinida</taxon>
        <taxon>Philodinidae</taxon>
        <taxon>Rotaria</taxon>
    </lineage>
</organism>
<sequence>MPISNITNKISDTARKRAIIMLLLVTLLYFIAFSPAQINFIYTQVYGLHHLFENRLFFIISILLVLSTTAFNPILFYIFSKFFRHKFNTILRRLCPIYRIHSRRQNDFPMI</sequence>
<keyword evidence="3 8" id="KW-1133">Transmembrane helix</keyword>
<keyword evidence="7" id="KW-0807">Transducer</keyword>
<evidence type="ECO:0000313" key="10">
    <source>
        <dbReference type="EMBL" id="CAF1550171.1"/>
    </source>
</evidence>
<dbReference type="CDD" id="cd00637">
    <property type="entry name" value="7tm_classA_rhodopsin-like"/>
    <property type="match status" value="1"/>
</dbReference>
<evidence type="ECO:0000256" key="8">
    <source>
        <dbReference type="SAM" id="Phobius"/>
    </source>
</evidence>
<evidence type="ECO:0000256" key="3">
    <source>
        <dbReference type="ARBA" id="ARBA00022989"/>
    </source>
</evidence>
<dbReference type="InterPro" id="IPR017452">
    <property type="entry name" value="GPCR_Rhodpsn_7TM"/>
</dbReference>
<dbReference type="EMBL" id="CAJNOL010015802">
    <property type="protein sequence ID" value="CAF1672974.1"/>
    <property type="molecule type" value="Genomic_DNA"/>
</dbReference>
<dbReference type="GO" id="GO:0005886">
    <property type="term" value="C:plasma membrane"/>
    <property type="evidence" value="ECO:0007669"/>
    <property type="project" value="TreeGrafter"/>
</dbReference>
<dbReference type="Proteomes" id="UP000663870">
    <property type="component" value="Unassembled WGS sequence"/>
</dbReference>
<dbReference type="AlphaFoldDB" id="A0A816GDT4"/>
<dbReference type="GO" id="GO:0004930">
    <property type="term" value="F:G protein-coupled receptor activity"/>
    <property type="evidence" value="ECO:0007669"/>
    <property type="project" value="UniProtKB-KW"/>
</dbReference>
<evidence type="ECO:0000313" key="12">
    <source>
        <dbReference type="Proteomes" id="UP000663870"/>
    </source>
</evidence>
<reference evidence="11" key="1">
    <citation type="submission" date="2021-02" db="EMBL/GenBank/DDBJ databases">
        <authorList>
            <person name="Nowell W R."/>
        </authorList>
    </citation>
    <scope>NUCLEOTIDE SEQUENCE</scope>
</reference>
<feature type="transmembrane region" description="Helical" evidence="8">
    <location>
        <begin position="56"/>
        <end position="79"/>
    </location>
</feature>
<dbReference type="EMBL" id="CAJNOH010013910">
    <property type="protein sequence ID" value="CAF1550171.1"/>
    <property type="molecule type" value="Genomic_DNA"/>
</dbReference>
<gene>
    <name evidence="11" type="ORF">JXQ802_LOCUS57896</name>
    <name evidence="10" type="ORF">PYM288_LOCUS41290</name>
</gene>
<comment type="subcellular location">
    <subcellularLocation>
        <location evidence="1">Membrane</location>
        <topology evidence="1">Multi-pass membrane protein</topology>
    </subcellularLocation>
</comment>
<keyword evidence="6" id="KW-0675">Receptor</keyword>
<evidence type="ECO:0000259" key="9">
    <source>
        <dbReference type="PROSITE" id="PS50262"/>
    </source>
</evidence>
<keyword evidence="12" id="KW-1185">Reference proteome</keyword>
<evidence type="ECO:0000256" key="4">
    <source>
        <dbReference type="ARBA" id="ARBA00023040"/>
    </source>
</evidence>
<protein>
    <recommendedName>
        <fullName evidence="9">G-protein coupled receptors family 1 profile domain-containing protein</fullName>
    </recommendedName>
</protein>
<feature type="transmembrane region" description="Helical" evidence="8">
    <location>
        <begin position="18"/>
        <end position="36"/>
    </location>
</feature>
<name>A0A816GDT4_9BILA</name>
<dbReference type="PANTHER" id="PTHR45695">
    <property type="entry name" value="LEUCOKININ RECEPTOR-RELATED"/>
    <property type="match status" value="1"/>
</dbReference>
<evidence type="ECO:0000256" key="1">
    <source>
        <dbReference type="ARBA" id="ARBA00004141"/>
    </source>
</evidence>
<keyword evidence="2 8" id="KW-0812">Transmembrane</keyword>
<dbReference type="Gene3D" id="1.20.1070.10">
    <property type="entry name" value="Rhodopsin 7-helix transmembrane proteins"/>
    <property type="match status" value="1"/>
</dbReference>
<evidence type="ECO:0000256" key="6">
    <source>
        <dbReference type="ARBA" id="ARBA00023170"/>
    </source>
</evidence>
<dbReference type="Proteomes" id="UP000663854">
    <property type="component" value="Unassembled WGS sequence"/>
</dbReference>
<keyword evidence="5 8" id="KW-0472">Membrane</keyword>
<evidence type="ECO:0000256" key="5">
    <source>
        <dbReference type="ARBA" id="ARBA00023136"/>
    </source>
</evidence>
<accession>A0A816GDT4</accession>
<proteinExistence type="predicted"/>
<dbReference type="SUPFAM" id="SSF81321">
    <property type="entry name" value="Family A G protein-coupled receptor-like"/>
    <property type="match status" value="1"/>
</dbReference>
<comment type="caution">
    <text evidence="11">The sequence shown here is derived from an EMBL/GenBank/DDBJ whole genome shotgun (WGS) entry which is preliminary data.</text>
</comment>
<evidence type="ECO:0000313" key="11">
    <source>
        <dbReference type="EMBL" id="CAF1672974.1"/>
    </source>
</evidence>
<feature type="domain" description="G-protein coupled receptors family 1 profile" evidence="9">
    <location>
        <begin position="1"/>
        <end position="76"/>
    </location>
</feature>